<comment type="caution">
    <text evidence="1">The sequence shown here is derived from an EMBL/GenBank/DDBJ whole genome shotgun (WGS) entry which is preliminary data.</text>
</comment>
<dbReference type="EMBL" id="BROD01000001">
    <property type="protein sequence ID" value="GKX64806.1"/>
    <property type="molecule type" value="Genomic_DNA"/>
</dbReference>
<keyword evidence="2" id="KW-1185">Reference proteome</keyword>
<organism evidence="1 2">
    <name type="scientific">Inconstantimicrobium mannanitabidum</name>
    <dbReference type="NCBI Taxonomy" id="1604901"/>
    <lineage>
        <taxon>Bacteria</taxon>
        <taxon>Bacillati</taxon>
        <taxon>Bacillota</taxon>
        <taxon>Clostridia</taxon>
        <taxon>Eubacteriales</taxon>
        <taxon>Clostridiaceae</taxon>
        <taxon>Inconstantimicrobium</taxon>
    </lineage>
</organism>
<accession>A0ACB5R6S1</accession>
<protein>
    <submittedName>
        <fullName evidence="1">Ribokinase</fullName>
    </submittedName>
</protein>
<evidence type="ECO:0000313" key="2">
    <source>
        <dbReference type="Proteomes" id="UP001058074"/>
    </source>
</evidence>
<name>A0ACB5R6S1_9CLOT</name>
<sequence>MSKILVSGLINIETTVKIPNFPLEYNPIHYSFFGVNSGVSGVGMNISKALTVLGDSVNILSMVGKDFEGERAISTLRNLGVNTDFVENKLKTTPESVILYDENGRRQIHCDLKDIQDTSYDESLFKEAMNKCSTIILCNINFSRPFLKIAREQGKIVATDVHVLSNIHDEYNSDFMKYSNILFLSDENINEPVEDFVKKISEEYDNEIIVVGLGAKGALMYVKEDNFIGRFKAINTRKIVSTIGAGDSLFSSFIHYYDKTKNPYESLQKAILFASYKIGVAGAADGFATEEHLEELYKQHKNDF</sequence>
<reference evidence="1" key="1">
    <citation type="journal article" date="2025" name="Int. J. Syst. Evol. Microbiol.">
        <title>Inconstantimicrobium mannanitabidum sp. nov., a novel member of the family Clostridiaceae isolated from anoxic soil under the treatment of reductive soil disinfestation.</title>
        <authorList>
            <person name="Ueki A."/>
            <person name="Tonouchi A."/>
            <person name="Honma S."/>
            <person name="Kaku N."/>
            <person name="Ueki K."/>
        </authorList>
    </citation>
    <scope>NUCLEOTIDE SEQUENCE</scope>
    <source>
        <strain evidence="1">TW13</strain>
    </source>
</reference>
<proteinExistence type="predicted"/>
<dbReference type="Proteomes" id="UP001058074">
    <property type="component" value="Unassembled WGS sequence"/>
</dbReference>
<evidence type="ECO:0000313" key="1">
    <source>
        <dbReference type="EMBL" id="GKX64806.1"/>
    </source>
</evidence>
<gene>
    <name evidence="1" type="primary">rbsK</name>
    <name evidence="1" type="ORF">rsdtw13_00640</name>
</gene>